<dbReference type="GO" id="GO:0046872">
    <property type="term" value="F:metal ion binding"/>
    <property type="evidence" value="ECO:0007669"/>
    <property type="project" value="InterPro"/>
</dbReference>
<gene>
    <name evidence="6" type="ordered locus">Apre_0500</name>
</gene>
<dbReference type="PANTHER" id="PTHR42953">
    <property type="entry name" value="HIGH-AFFINITY ZINC UPTAKE SYSTEM PROTEIN ZNUA-RELATED"/>
    <property type="match status" value="1"/>
</dbReference>
<keyword evidence="2 4" id="KW-0813">Transport</keyword>
<dbReference type="SUPFAM" id="SSF53807">
    <property type="entry name" value="Helical backbone' metal receptor"/>
    <property type="match status" value="1"/>
</dbReference>
<dbReference type="EMBL" id="CP001708">
    <property type="protein sequence ID" value="ACV28547.1"/>
    <property type="molecule type" value="Genomic_DNA"/>
</dbReference>
<organism evidence="6 7">
    <name type="scientific">Anaerococcus prevotii (strain ATCC 9321 / DSM 20548 / JCM 6508 / NCTC 11806 / PC1)</name>
    <name type="common">Peptostreptococcus prevotii</name>
    <name type="synonym">Peptococcus prevotii</name>
    <dbReference type="NCBI Taxonomy" id="525919"/>
    <lineage>
        <taxon>Bacteria</taxon>
        <taxon>Bacillati</taxon>
        <taxon>Bacillota</taxon>
        <taxon>Tissierellia</taxon>
        <taxon>Tissierellales</taxon>
        <taxon>Peptoniphilaceae</taxon>
        <taxon>Anaerococcus</taxon>
    </lineage>
</organism>
<dbReference type="AlphaFoldDB" id="C7RGD6"/>
<evidence type="ECO:0000313" key="6">
    <source>
        <dbReference type="EMBL" id="ACV28547.1"/>
    </source>
</evidence>
<comment type="similarity">
    <text evidence="1 4">Belongs to the bacterial solute-binding protein 9 family.</text>
</comment>
<dbReference type="PANTHER" id="PTHR42953:SF3">
    <property type="entry name" value="HIGH-AFFINITY ZINC UPTAKE SYSTEM PROTEIN ZNUA"/>
    <property type="match status" value="1"/>
</dbReference>
<keyword evidence="3 5" id="KW-0732">Signal</keyword>
<dbReference type="InterPro" id="IPR050492">
    <property type="entry name" value="Bact_metal-bind_prot9"/>
</dbReference>
<protein>
    <submittedName>
        <fullName evidence="6">Periplasmic solute binding protein</fullName>
    </submittedName>
</protein>
<dbReference type="Proteomes" id="UP000002294">
    <property type="component" value="Chromosome"/>
</dbReference>
<keyword evidence="7" id="KW-1185">Reference proteome</keyword>
<dbReference type="STRING" id="525919.Apre_0500"/>
<dbReference type="InterPro" id="IPR006127">
    <property type="entry name" value="ZnuA-like"/>
</dbReference>
<dbReference type="OrthoDB" id="9810636at2"/>
<dbReference type="Gene3D" id="3.40.50.1980">
    <property type="entry name" value="Nitrogenase molybdenum iron protein domain"/>
    <property type="match status" value="2"/>
</dbReference>
<dbReference type="Pfam" id="PF01297">
    <property type="entry name" value="ZnuA"/>
    <property type="match status" value="1"/>
</dbReference>
<dbReference type="eggNOG" id="COG0803">
    <property type="taxonomic scope" value="Bacteria"/>
</dbReference>
<dbReference type="GO" id="GO:0030001">
    <property type="term" value="P:metal ion transport"/>
    <property type="evidence" value="ECO:0007669"/>
    <property type="project" value="InterPro"/>
</dbReference>
<evidence type="ECO:0000256" key="5">
    <source>
        <dbReference type="SAM" id="SignalP"/>
    </source>
</evidence>
<evidence type="ECO:0000256" key="3">
    <source>
        <dbReference type="ARBA" id="ARBA00022729"/>
    </source>
</evidence>
<dbReference type="InterPro" id="IPR006128">
    <property type="entry name" value="Lipoprotein_PsaA-like"/>
</dbReference>
<evidence type="ECO:0000256" key="1">
    <source>
        <dbReference type="ARBA" id="ARBA00011028"/>
    </source>
</evidence>
<dbReference type="HOGENOM" id="CLU_016838_1_0_9"/>
<evidence type="ECO:0000313" key="7">
    <source>
        <dbReference type="Proteomes" id="UP000002294"/>
    </source>
</evidence>
<dbReference type="RefSeq" id="WP_015777458.1">
    <property type="nucleotide sequence ID" value="NC_013171.1"/>
</dbReference>
<reference evidence="6 7" key="1">
    <citation type="journal article" date="2009" name="Stand. Genomic Sci.">
        <title>Complete genome sequence of Anaerococcus prevotii type strain (PC1).</title>
        <authorList>
            <person name="Labutti K."/>
            <person name="Pukall R."/>
            <person name="Steenblock K."/>
            <person name="Glavina Del Rio T."/>
            <person name="Tice H."/>
            <person name="Copeland A."/>
            <person name="Cheng J.F."/>
            <person name="Lucas S."/>
            <person name="Chen F."/>
            <person name="Nolan M."/>
            <person name="Bruce D."/>
            <person name="Goodwin L."/>
            <person name="Pitluck S."/>
            <person name="Ivanova N."/>
            <person name="Mavromatis K."/>
            <person name="Ovchinnikova G."/>
            <person name="Pati A."/>
            <person name="Chen A."/>
            <person name="Palaniappan K."/>
            <person name="Land M."/>
            <person name="Hauser L."/>
            <person name="Chang Y.J."/>
            <person name="Jeffries C.D."/>
            <person name="Chain P."/>
            <person name="Saunders E."/>
            <person name="Brettin T."/>
            <person name="Detter J.C."/>
            <person name="Han C."/>
            <person name="Goker M."/>
            <person name="Bristow J."/>
            <person name="Eisen J.A."/>
            <person name="Markowitz V."/>
            <person name="Hugenholtz P."/>
            <person name="Kyrpides N.C."/>
            <person name="Klenk H.P."/>
            <person name="Lapidus A."/>
        </authorList>
    </citation>
    <scope>NUCLEOTIDE SEQUENCE [LARGE SCALE GENOMIC DNA]</scope>
    <source>
        <strain evidence="7">ATCC 9321 / DSM 20548 / JCM 6508 / NCTC 11806 / PC1</strain>
    </source>
</reference>
<dbReference type="KEGG" id="apr:Apre_0500"/>
<dbReference type="InterPro" id="IPR006129">
    <property type="entry name" value="AdhesinB"/>
</dbReference>
<evidence type="ECO:0000256" key="2">
    <source>
        <dbReference type="ARBA" id="ARBA00022448"/>
    </source>
</evidence>
<proteinExistence type="inferred from homology"/>
<sequence>MKKINKLIYLLILVFTLTSCNKAEEDKDKPLIYTSFYPINDLTSKIAGDTANVKSFMPEGKEAHLWEPSPKDMKKLAKADLLVVNGANMEPWLESVRENLPNLEILKLSDSVDLITYKGQAAVGDFQYMARLDLTDKTQKFDFAHTHEDMMRVAFIKDTGLRGEELVKKAKEVMNQKGELVAQKSTIEVEEGKVYGLEMGHESGEIFYKMPEAGSWIFISDRISEDLLPYYLMDENGNLLKDDGREESLMEGSSSGFDKISYDPHSWLSIVNAKKYLNAIQDKLIEKYPENEKIYKKNKLKYVDQLTDIDAEYKEKFKDLDQREFLVIHYAYQYLARDFDLIQYPLQGLTSLESPSLKTIKKAVEFANSKGIDTIFYEYGKNPKEAKALAEELHGKTKPLASMEFVTKEQEEEGMDYIDLMRMNLENLYDSMKGGADEGNSN</sequence>
<feature type="signal peptide" evidence="5">
    <location>
        <begin position="1"/>
        <end position="23"/>
    </location>
</feature>
<dbReference type="PRINTS" id="PR00690">
    <property type="entry name" value="ADHESNFAMILY"/>
</dbReference>
<feature type="chain" id="PRO_5002983513" evidence="5">
    <location>
        <begin position="24"/>
        <end position="442"/>
    </location>
</feature>
<accession>C7RGD6</accession>
<dbReference type="PRINTS" id="PR00691">
    <property type="entry name" value="ADHESINB"/>
</dbReference>
<dbReference type="GO" id="GO:0007155">
    <property type="term" value="P:cell adhesion"/>
    <property type="evidence" value="ECO:0007669"/>
    <property type="project" value="InterPro"/>
</dbReference>
<name>C7RGD6_ANAPD</name>
<evidence type="ECO:0000256" key="4">
    <source>
        <dbReference type="RuleBase" id="RU003512"/>
    </source>
</evidence>
<dbReference type="PROSITE" id="PS51257">
    <property type="entry name" value="PROKAR_LIPOPROTEIN"/>
    <property type="match status" value="1"/>
</dbReference>